<evidence type="ECO:0000313" key="2">
    <source>
        <dbReference type="EMBL" id="HGY93287.1"/>
    </source>
</evidence>
<evidence type="ECO:0008006" key="3">
    <source>
        <dbReference type="Google" id="ProtNLM"/>
    </source>
</evidence>
<dbReference type="AlphaFoldDB" id="A0A7V5CS96"/>
<feature type="signal peptide" evidence="1">
    <location>
        <begin position="1"/>
        <end position="32"/>
    </location>
</feature>
<name>A0A7V5CS96_9BACT</name>
<accession>A0A7V5CS96</accession>
<sequence length="204" mass="20411">MSTMQLQYGVFLRRLFAVSAGILLMAAPAAFATSSPTSSGTLTVTATVNPSISLTFSSATSGPSLTNSGTNAATLNFGNISAYGSEPTGVTLDSGSTSGLCSTCFVVYAPVNIVVSGSDVTTANGFSLTAELGNTDSYYWGVATSTTTPSAPLSNSTPASLYTSSTTGTYGSAGNTVYVFLGVANGSTVTSQPNNTISFVATAN</sequence>
<dbReference type="EMBL" id="DTKL01000010">
    <property type="protein sequence ID" value="HGY93287.1"/>
    <property type="molecule type" value="Genomic_DNA"/>
</dbReference>
<feature type="chain" id="PRO_5031187851" description="Lipoprotein" evidence="1">
    <location>
        <begin position="33"/>
        <end position="204"/>
    </location>
</feature>
<organism evidence="2">
    <name type="scientific">Acidobacterium capsulatum</name>
    <dbReference type="NCBI Taxonomy" id="33075"/>
    <lineage>
        <taxon>Bacteria</taxon>
        <taxon>Pseudomonadati</taxon>
        <taxon>Acidobacteriota</taxon>
        <taxon>Terriglobia</taxon>
        <taxon>Terriglobales</taxon>
        <taxon>Acidobacteriaceae</taxon>
        <taxon>Acidobacterium</taxon>
    </lineage>
</organism>
<reference evidence="2" key="1">
    <citation type="journal article" date="2020" name="mSystems">
        <title>Genome- and Community-Level Interaction Insights into Carbon Utilization and Element Cycling Functions of Hydrothermarchaeota in Hydrothermal Sediment.</title>
        <authorList>
            <person name="Zhou Z."/>
            <person name="Liu Y."/>
            <person name="Xu W."/>
            <person name="Pan J."/>
            <person name="Luo Z.H."/>
            <person name="Li M."/>
        </authorList>
    </citation>
    <scope>NUCLEOTIDE SEQUENCE [LARGE SCALE GENOMIC DNA]</scope>
    <source>
        <strain evidence="2">SpSt-855</strain>
    </source>
</reference>
<comment type="caution">
    <text evidence="2">The sequence shown here is derived from an EMBL/GenBank/DDBJ whole genome shotgun (WGS) entry which is preliminary data.</text>
</comment>
<evidence type="ECO:0000256" key="1">
    <source>
        <dbReference type="SAM" id="SignalP"/>
    </source>
</evidence>
<protein>
    <recommendedName>
        <fullName evidence="3">Lipoprotein</fullName>
    </recommendedName>
</protein>
<keyword evidence="1" id="KW-0732">Signal</keyword>
<proteinExistence type="predicted"/>
<gene>
    <name evidence="2" type="ORF">ENW50_01145</name>
</gene>